<sequence>MEFNELKNRNNHLFNRTLKTWHGDREISNFFMNNLQESEHIERKLIFQLENQKILLKEKRDLIDLETNLIYKQQQLKREDKA</sequence>
<accession>A0A9W5K1Q6</accession>
<reference evidence="1" key="1">
    <citation type="submission" date="2012-04" db="EMBL/GenBank/DDBJ databases">
        <title>The Genome Sequence of Bacillus cereus VD014.</title>
        <authorList>
            <consortium name="The Broad Institute Genome Sequencing Platform"/>
            <consortium name="The Broad Institute Genome Sequencing Center for Infectious Disease"/>
            <person name="Feldgarden M."/>
            <person name="Van der Auwera G.A."/>
            <person name="Mahillon J."/>
            <person name="Duprez V."/>
            <person name="Timmery S."/>
            <person name="Mattelet C."/>
            <person name="Dierick K."/>
            <person name="Sun M."/>
            <person name="Yu Z."/>
            <person name="Zhu L."/>
            <person name="Hu X."/>
            <person name="Shank E.B."/>
            <person name="Swiecicka I."/>
            <person name="Hansen B.M."/>
            <person name="Andrup L."/>
            <person name="Young S.K."/>
            <person name="Zeng Q."/>
            <person name="Gargeya S."/>
            <person name="Fitzgerald M."/>
            <person name="Haas B."/>
            <person name="Abouelleil A."/>
            <person name="Alvarado L."/>
            <person name="Arachchi H.M."/>
            <person name="Berlin A."/>
            <person name="Chapman S.B."/>
            <person name="Goldberg J."/>
            <person name="Griggs A."/>
            <person name="Gujja S."/>
            <person name="Hansen M."/>
            <person name="Howarth C."/>
            <person name="Imamovic A."/>
            <person name="Larimer J."/>
            <person name="McCowen C."/>
            <person name="Montmayeur A."/>
            <person name="Murphy C."/>
            <person name="Neiman D."/>
            <person name="Pearson M."/>
            <person name="Priest M."/>
            <person name="Roberts A."/>
            <person name="Saif S."/>
            <person name="Shea T."/>
            <person name="Sisk P."/>
            <person name="Sykes S."/>
            <person name="Wortman J."/>
            <person name="Nusbaum C."/>
            <person name="Birren B."/>
        </authorList>
    </citation>
    <scope>NUCLEOTIDE SEQUENCE</scope>
    <source>
        <strain evidence="1">VD014</strain>
    </source>
</reference>
<dbReference type="Pfam" id="PF13125">
    <property type="entry name" value="DUF3958"/>
    <property type="match status" value="1"/>
</dbReference>
<evidence type="ECO:0000313" key="2">
    <source>
        <dbReference type="Proteomes" id="UP000006607"/>
    </source>
</evidence>
<gene>
    <name evidence="1" type="ORF">IIA_05969</name>
</gene>
<comment type="caution">
    <text evidence="1">The sequence shown here is derived from an EMBL/GenBank/DDBJ whole genome shotgun (WGS) entry which is preliminary data.</text>
</comment>
<dbReference type="InterPro" id="IPR025014">
    <property type="entry name" value="DUF3958"/>
</dbReference>
<organism evidence="1 2">
    <name type="scientific">Bacillus cereus (strain VD014)</name>
    <dbReference type="NCBI Taxonomy" id="1053223"/>
    <lineage>
        <taxon>Bacteria</taxon>
        <taxon>Bacillati</taxon>
        <taxon>Bacillota</taxon>
        <taxon>Bacilli</taxon>
        <taxon>Bacillales</taxon>
        <taxon>Bacillaceae</taxon>
        <taxon>Bacillus</taxon>
        <taxon>Bacillus cereus group</taxon>
    </lineage>
</organism>
<evidence type="ECO:0008006" key="3">
    <source>
        <dbReference type="Google" id="ProtNLM"/>
    </source>
</evidence>
<name>A0A9W5K1Q6_BACC8</name>
<dbReference type="EMBL" id="AHER01000063">
    <property type="protein sequence ID" value="EJR11862.1"/>
    <property type="molecule type" value="Genomic_DNA"/>
</dbReference>
<evidence type="ECO:0000313" key="1">
    <source>
        <dbReference type="EMBL" id="EJR11862.1"/>
    </source>
</evidence>
<dbReference type="AlphaFoldDB" id="A0A9W5K1Q6"/>
<proteinExistence type="predicted"/>
<protein>
    <recommendedName>
        <fullName evidence="3">DUF3958 domain-containing protein</fullName>
    </recommendedName>
</protein>
<dbReference type="Proteomes" id="UP000006607">
    <property type="component" value="Unassembled WGS sequence"/>
</dbReference>